<keyword evidence="5" id="KW-1185">Reference proteome</keyword>
<dbReference type="Gene3D" id="3.40.50.150">
    <property type="entry name" value="Vaccinia Virus protein VP39"/>
    <property type="match status" value="1"/>
</dbReference>
<dbReference type="PANTHER" id="PTHR11579">
    <property type="entry name" value="PROTEIN-L-ISOASPARTATE O-METHYLTRANSFERASE"/>
    <property type="match status" value="1"/>
</dbReference>
<accession>A0A5C4NGU1</accession>
<name>A0A5C4NGU1_9RHOB</name>
<evidence type="ECO:0000256" key="1">
    <source>
        <dbReference type="ARBA" id="ARBA00005369"/>
    </source>
</evidence>
<dbReference type="AlphaFoldDB" id="A0A5C4NGU1"/>
<dbReference type="PANTHER" id="PTHR11579:SF18">
    <property type="entry name" value="PROTEIN-L-ISOASPARTATE O-METHYLTRANSFERASE"/>
    <property type="match status" value="1"/>
</dbReference>
<keyword evidence="4" id="KW-0489">Methyltransferase</keyword>
<dbReference type="CDD" id="cd02440">
    <property type="entry name" value="AdoMet_MTases"/>
    <property type="match status" value="1"/>
</dbReference>
<dbReference type="EMBL" id="VDFV01000005">
    <property type="protein sequence ID" value="TNC73085.1"/>
    <property type="molecule type" value="Genomic_DNA"/>
</dbReference>
<comment type="similarity">
    <text evidence="1">Belongs to the methyltransferase superfamily. L-isoaspartyl/D-aspartyl protein methyltransferase family.</text>
</comment>
<dbReference type="InterPro" id="IPR000682">
    <property type="entry name" value="PCMT"/>
</dbReference>
<evidence type="ECO:0000256" key="2">
    <source>
        <dbReference type="ARBA" id="ARBA00013346"/>
    </source>
</evidence>
<dbReference type="OrthoDB" id="9798496at2"/>
<evidence type="ECO:0000313" key="4">
    <source>
        <dbReference type="EMBL" id="TNC73085.1"/>
    </source>
</evidence>
<dbReference type="GO" id="GO:0004719">
    <property type="term" value="F:protein-L-isoaspartate (D-aspartate) O-methyltransferase activity"/>
    <property type="evidence" value="ECO:0007669"/>
    <property type="project" value="InterPro"/>
</dbReference>
<dbReference type="GO" id="GO:0032259">
    <property type="term" value="P:methylation"/>
    <property type="evidence" value="ECO:0007669"/>
    <property type="project" value="UniProtKB-KW"/>
</dbReference>
<keyword evidence="4" id="KW-0808">Transferase</keyword>
<evidence type="ECO:0000313" key="5">
    <source>
        <dbReference type="Proteomes" id="UP000305709"/>
    </source>
</evidence>
<sequence length="217" mass="23039">MSDFQTRRTMMVDTQVRPSEVTRFPIIEAMLHVPREEFVPESRREAAYLGENLLVAPGRVVLEPRTLGKFLEALDIRPGERVLDLATGLGYGAAVIARMGGEVIALEEDPALAQAASTALAGQGASRARVQVGPLAEGAPAGAPYDVILIEGAVEVIPDALLAQLAEDGRIAALFAEENLGTARIGRKEGGQVHWRYAFNAGAPVLPGFGRASAFVL</sequence>
<reference evidence="4 5" key="1">
    <citation type="submission" date="2019-06" db="EMBL/GenBank/DDBJ databases">
        <authorList>
            <person name="Jiang L."/>
        </authorList>
    </citation>
    <scope>NUCLEOTIDE SEQUENCE [LARGE SCALE GENOMIC DNA]</scope>
    <source>
        <strain evidence="4 5">YIM 48858</strain>
    </source>
</reference>
<dbReference type="Proteomes" id="UP000305709">
    <property type="component" value="Unassembled WGS sequence"/>
</dbReference>
<proteinExistence type="inferred from homology"/>
<protein>
    <recommendedName>
        <fullName evidence="2">Protein-L-isoaspartate O-methyltransferase</fullName>
    </recommendedName>
    <alternativeName>
        <fullName evidence="3">Protein L-isoaspartyl methyltransferase</fullName>
    </alternativeName>
</protein>
<dbReference type="SUPFAM" id="SSF53335">
    <property type="entry name" value="S-adenosyl-L-methionine-dependent methyltransferases"/>
    <property type="match status" value="1"/>
</dbReference>
<dbReference type="RefSeq" id="WP_139080963.1">
    <property type="nucleotide sequence ID" value="NZ_VDFV01000005.1"/>
</dbReference>
<evidence type="ECO:0000256" key="3">
    <source>
        <dbReference type="ARBA" id="ARBA00030757"/>
    </source>
</evidence>
<dbReference type="Pfam" id="PF01135">
    <property type="entry name" value="PCMT"/>
    <property type="match status" value="1"/>
</dbReference>
<dbReference type="InterPro" id="IPR029063">
    <property type="entry name" value="SAM-dependent_MTases_sf"/>
</dbReference>
<dbReference type="GO" id="GO:0005737">
    <property type="term" value="C:cytoplasm"/>
    <property type="evidence" value="ECO:0007669"/>
    <property type="project" value="TreeGrafter"/>
</dbReference>
<organism evidence="4 5">
    <name type="scientific">Rubellimicrobium roseum</name>
    <dbReference type="NCBI Taxonomy" id="687525"/>
    <lineage>
        <taxon>Bacteria</taxon>
        <taxon>Pseudomonadati</taxon>
        <taxon>Pseudomonadota</taxon>
        <taxon>Alphaproteobacteria</taxon>
        <taxon>Rhodobacterales</taxon>
        <taxon>Roseobacteraceae</taxon>
        <taxon>Rubellimicrobium</taxon>
    </lineage>
</organism>
<comment type="caution">
    <text evidence="4">The sequence shown here is derived from an EMBL/GenBank/DDBJ whole genome shotgun (WGS) entry which is preliminary data.</text>
</comment>
<gene>
    <name evidence="4" type="ORF">FHG71_07280</name>
</gene>